<evidence type="ECO:0000313" key="1">
    <source>
        <dbReference type="EMBL" id="TRY61855.1"/>
    </source>
</evidence>
<protein>
    <submittedName>
        <fullName evidence="1">Uncharacterized protein</fullName>
    </submittedName>
</protein>
<gene>
    <name evidence="1" type="ORF">TCAL_11234</name>
</gene>
<dbReference type="EMBL" id="VCGU01000459">
    <property type="protein sequence ID" value="TRY61855.1"/>
    <property type="molecule type" value="Genomic_DNA"/>
</dbReference>
<comment type="caution">
    <text evidence="1">The sequence shown here is derived from an EMBL/GenBank/DDBJ whole genome shotgun (WGS) entry which is preliminary data.</text>
</comment>
<name>A0A553N8V0_TIGCA</name>
<sequence>MGSMASMCSSVEVHADESKPEFTDLNMNHMFLGAIYSVPDRRFSSSSLDMDLRSSTGSIRSGVDKKVNLDYYKGRDTESIGNPLQKDIPTKVALNPESKELLMASAITREQLIDIPWIEEDAVTVRTLDLSLGSTEIEVVQ</sequence>
<reference evidence="1 2" key="1">
    <citation type="journal article" date="2018" name="Nat. Ecol. Evol.">
        <title>Genomic signatures of mitonuclear coevolution across populations of Tigriopus californicus.</title>
        <authorList>
            <person name="Barreto F.S."/>
            <person name="Watson E.T."/>
            <person name="Lima T.G."/>
            <person name="Willett C.S."/>
            <person name="Edmands S."/>
            <person name="Li W."/>
            <person name="Burton R.S."/>
        </authorList>
    </citation>
    <scope>NUCLEOTIDE SEQUENCE [LARGE SCALE GENOMIC DNA]</scope>
    <source>
        <strain evidence="1 2">San Diego</strain>
    </source>
</reference>
<proteinExistence type="predicted"/>
<evidence type="ECO:0000313" key="2">
    <source>
        <dbReference type="Proteomes" id="UP000318571"/>
    </source>
</evidence>
<organism evidence="1 2">
    <name type="scientific">Tigriopus californicus</name>
    <name type="common">Marine copepod</name>
    <dbReference type="NCBI Taxonomy" id="6832"/>
    <lineage>
        <taxon>Eukaryota</taxon>
        <taxon>Metazoa</taxon>
        <taxon>Ecdysozoa</taxon>
        <taxon>Arthropoda</taxon>
        <taxon>Crustacea</taxon>
        <taxon>Multicrustacea</taxon>
        <taxon>Hexanauplia</taxon>
        <taxon>Copepoda</taxon>
        <taxon>Harpacticoida</taxon>
        <taxon>Harpacticidae</taxon>
        <taxon>Tigriopus</taxon>
    </lineage>
</organism>
<dbReference type="AlphaFoldDB" id="A0A553N8V0"/>
<keyword evidence="2" id="KW-1185">Reference proteome</keyword>
<accession>A0A553N8V0</accession>
<dbReference type="Proteomes" id="UP000318571">
    <property type="component" value="Chromosome 8"/>
</dbReference>